<keyword evidence="1" id="KW-1133">Transmembrane helix</keyword>
<accession>A0ABS4S8V3</accession>
<evidence type="ECO:0000256" key="1">
    <source>
        <dbReference type="SAM" id="Phobius"/>
    </source>
</evidence>
<protein>
    <recommendedName>
        <fullName evidence="4">Antitermination protein NusB</fullName>
    </recommendedName>
</protein>
<dbReference type="EMBL" id="JAGIKX010000016">
    <property type="protein sequence ID" value="MBP2257923.1"/>
    <property type="molecule type" value="Genomic_DNA"/>
</dbReference>
<evidence type="ECO:0008006" key="4">
    <source>
        <dbReference type="Google" id="ProtNLM"/>
    </source>
</evidence>
<keyword evidence="1" id="KW-0812">Transmembrane</keyword>
<gene>
    <name evidence="2" type="ORF">J2Z81_001893</name>
</gene>
<dbReference type="RefSeq" id="WP_198020915.1">
    <property type="nucleotide sequence ID" value="NZ_JAGIKX010000016.1"/>
</dbReference>
<organism evidence="2 3">
    <name type="scientific">Virgibacillus alimentarius</name>
    <dbReference type="NCBI Taxonomy" id="698769"/>
    <lineage>
        <taxon>Bacteria</taxon>
        <taxon>Bacillati</taxon>
        <taxon>Bacillota</taxon>
        <taxon>Bacilli</taxon>
        <taxon>Bacillales</taxon>
        <taxon>Bacillaceae</taxon>
        <taxon>Virgibacillus</taxon>
    </lineage>
</organism>
<dbReference type="Proteomes" id="UP001519294">
    <property type="component" value="Unassembled WGS sequence"/>
</dbReference>
<feature type="transmembrane region" description="Helical" evidence="1">
    <location>
        <begin position="30"/>
        <end position="48"/>
    </location>
</feature>
<evidence type="ECO:0000313" key="3">
    <source>
        <dbReference type="Proteomes" id="UP001519294"/>
    </source>
</evidence>
<keyword evidence="3" id="KW-1185">Reference proteome</keyword>
<name>A0ABS4S8V3_9BACI</name>
<evidence type="ECO:0000313" key="2">
    <source>
        <dbReference type="EMBL" id="MBP2257923.1"/>
    </source>
</evidence>
<comment type="caution">
    <text evidence="2">The sequence shown here is derived from an EMBL/GenBank/DDBJ whole genome shotgun (WGS) entry which is preliminary data.</text>
</comment>
<keyword evidence="1" id="KW-0472">Membrane</keyword>
<proteinExistence type="predicted"/>
<reference evidence="2 3" key="1">
    <citation type="submission" date="2021-03" db="EMBL/GenBank/DDBJ databases">
        <title>Genomic Encyclopedia of Type Strains, Phase IV (KMG-IV): sequencing the most valuable type-strain genomes for metagenomic binning, comparative biology and taxonomic classification.</title>
        <authorList>
            <person name="Goeker M."/>
        </authorList>
    </citation>
    <scope>NUCLEOTIDE SEQUENCE [LARGE SCALE GENOMIC DNA]</scope>
    <source>
        <strain evidence="2 3">DSM 25790</strain>
    </source>
</reference>
<sequence>MNEEYVVGWGTLALINAGLAQGKNRSGLNWFLLSLFLGPIATLLLVIVEKRANPEE</sequence>